<dbReference type="InterPro" id="IPR001878">
    <property type="entry name" value="Znf_CCHC"/>
</dbReference>
<gene>
    <name evidence="5" type="primary">LOC110773814</name>
</gene>
<organism evidence="4 5">
    <name type="scientific">Prunus avium</name>
    <name type="common">Cherry</name>
    <name type="synonym">Cerasus avium</name>
    <dbReference type="NCBI Taxonomy" id="42229"/>
    <lineage>
        <taxon>Eukaryota</taxon>
        <taxon>Viridiplantae</taxon>
        <taxon>Streptophyta</taxon>
        <taxon>Embryophyta</taxon>
        <taxon>Tracheophyta</taxon>
        <taxon>Spermatophyta</taxon>
        <taxon>Magnoliopsida</taxon>
        <taxon>eudicotyledons</taxon>
        <taxon>Gunneridae</taxon>
        <taxon>Pentapetalae</taxon>
        <taxon>rosids</taxon>
        <taxon>fabids</taxon>
        <taxon>Rosales</taxon>
        <taxon>Rosaceae</taxon>
        <taxon>Amygdaloideae</taxon>
        <taxon>Amygdaleae</taxon>
        <taxon>Prunus</taxon>
    </lineage>
</organism>
<dbReference type="PANTHER" id="PTHR33325">
    <property type="entry name" value="ZINC FINGER, CCHC-TYPE-RELATED"/>
    <property type="match status" value="1"/>
</dbReference>
<feature type="domain" description="CCHC-type" evidence="3">
    <location>
        <begin position="277"/>
        <end position="291"/>
    </location>
</feature>
<accession>A0A6P5U1S7</accession>
<evidence type="ECO:0000313" key="5">
    <source>
        <dbReference type="RefSeq" id="XP_021834028.1"/>
    </source>
</evidence>
<feature type="region of interest" description="Disordered" evidence="2">
    <location>
        <begin position="245"/>
        <end position="264"/>
    </location>
</feature>
<dbReference type="PROSITE" id="PS50158">
    <property type="entry name" value="ZF_CCHC"/>
    <property type="match status" value="1"/>
</dbReference>
<evidence type="ECO:0000256" key="1">
    <source>
        <dbReference type="PROSITE-ProRule" id="PRU00047"/>
    </source>
</evidence>
<dbReference type="GO" id="GO:0003676">
    <property type="term" value="F:nucleic acid binding"/>
    <property type="evidence" value="ECO:0007669"/>
    <property type="project" value="InterPro"/>
</dbReference>
<evidence type="ECO:0000256" key="2">
    <source>
        <dbReference type="SAM" id="MobiDB-lite"/>
    </source>
</evidence>
<evidence type="ECO:0000313" key="4">
    <source>
        <dbReference type="Proteomes" id="UP000515124"/>
    </source>
</evidence>
<feature type="region of interest" description="Disordered" evidence="2">
    <location>
        <begin position="345"/>
        <end position="376"/>
    </location>
</feature>
<sequence>MSNLAKIDFIALDISGKNYLTWVLDAEIHLQANNLGNTIREGNQASLQDCAKAMIFLRRHLHEGLKTEYLGVKDPAILWKNLEERYDHQKSIILPKARYDWMHLRLQDFKSVNEYNSALFKIVSQLTLCGDRITDEDMLEKTFTTFHASNMLLQQQYRERGFKKYSQLISCLLVAEQNNELLMKNHQSHPTGSKSFPEANANENIQTLWPEANASRYRCGHGRGRGRGRGRNYDNYRNQVSYSNKKNVSHHQQWNNSDRKGKGKVMYNSQKKDDDACYRCGVKGHWSRTCRTPKHLVNLYQESIKGKGKEKETNYTDFDNLLDDDNEPLDITHLEVSDFFTEINGNTDPIINEENANNGGNDGNDGHDANDDMNDE</sequence>
<dbReference type="GeneID" id="110773814"/>
<dbReference type="AlphaFoldDB" id="A0A6P5U1S7"/>
<protein>
    <submittedName>
        <fullName evidence="5">Uncharacterized protein LOC110773814</fullName>
    </submittedName>
</protein>
<keyword evidence="1" id="KW-0863">Zinc-finger</keyword>
<dbReference type="InterPro" id="IPR036875">
    <property type="entry name" value="Znf_CCHC_sf"/>
</dbReference>
<dbReference type="SUPFAM" id="SSF57756">
    <property type="entry name" value="Retrovirus zinc finger-like domains"/>
    <property type="match status" value="1"/>
</dbReference>
<evidence type="ECO:0000259" key="3">
    <source>
        <dbReference type="PROSITE" id="PS50158"/>
    </source>
</evidence>
<dbReference type="RefSeq" id="XP_021834028.1">
    <property type="nucleotide sequence ID" value="XM_021978336.1"/>
</dbReference>
<dbReference type="Proteomes" id="UP000515124">
    <property type="component" value="Unplaced"/>
</dbReference>
<dbReference type="GO" id="GO:0008270">
    <property type="term" value="F:zinc ion binding"/>
    <property type="evidence" value="ECO:0007669"/>
    <property type="project" value="UniProtKB-KW"/>
</dbReference>
<name>A0A6P5U1S7_PRUAV</name>
<dbReference type="SMART" id="SM00343">
    <property type="entry name" value="ZnF_C2HC"/>
    <property type="match status" value="1"/>
</dbReference>
<dbReference type="KEGG" id="pavi:110773814"/>
<dbReference type="Gene3D" id="4.10.60.10">
    <property type="entry name" value="Zinc finger, CCHC-type"/>
    <property type="match status" value="1"/>
</dbReference>
<dbReference type="Pfam" id="PF00098">
    <property type="entry name" value="zf-CCHC"/>
    <property type="match status" value="1"/>
</dbReference>
<proteinExistence type="predicted"/>
<keyword evidence="1" id="KW-0479">Metal-binding</keyword>
<keyword evidence="1" id="KW-0862">Zinc</keyword>
<reference evidence="5" key="1">
    <citation type="submission" date="2025-08" db="UniProtKB">
        <authorList>
            <consortium name="RefSeq"/>
        </authorList>
    </citation>
    <scope>IDENTIFICATION</scope>
</reference>
<keyword evidence="4" id="KW-1185">Reference proteome</keyword>
<feature type="compositionally biased region" description="Polar residues" evidence="2">
    <location>
        <begin position="245"/>
        <end position="256"/>
    </location>
</feature>
<dbReference type="PANTHER" id="PTHR33325:SF11">
    <property type="entry name" value="COLD SHOCK DOMAIN-CONTAINING PROTEIN 4-LIKE"/>
    <property type="match status" value="1"/>
</dbReference>